<comment type="function">
    <text evidence="9">Transcription factor that binds specifically to a 5'-AA[AG]G-3' consensus core sequence.</text>
</comment>
<dbReference type="PANTHER" id="PTHR31992">
    <property type="entry name" value="DOF ZINC FINGER PROTEIN DOF1.4-RELATED"/>
    <property type="match status" value="1"/>
</dbReference>
<dbReference type="InterPro" id="IPR045174">
    <property type="entry name" value="Dof"/>
</dbReference>
<sequence length="207" mass="22532">TQNQGQQQTPPGPLKCPRCDSSSTKFCYYNNYSLSQPRHFCKACKRYWTRGGTLRNVPVGGGCRKNKRINKKHQNAQAAETPSTSVATKNPNPNNPLINLPTTTSSELNSLIYASFLTAAAYDDNNINGGLVIPSNQMSSRLINLHQTSANFLSNGYPSFKFGSQDAASPLQQDCVNANLGLKDVKVEGIESINTRGNSISNDVDLC</sequence>
<feature type="compositionally biased region" description="Polar residues" evidence="10">
    <location>
        <begin position="75"/>
        <end position="87"/>
    </location>
</feature>
<dbReference type="GO" id="GO:0005634">
    <property type="term" value="C:nucleus"/>
    <property type="evidence" value="ECO:0007669"/>
    <property type="project" value="UniProtKB-SubCell"/>
</dbReference>
<evidence type="ECO:0000256" key="6">
    <source>
        <dbReference type="ARBA" id="ARBA00023163"/>
    </source>
</evidence>
<dbReference type="EMBL" id="GQ165946">
    <property type="protein sequence ID" value="ADG57922.1"/>
    <property type="molecule type" value="mRNA"/>
</dbReference>
<keyword evidence="5 8" id="KW-0238">DNA-binding</keyword>
<feature type="non-terminal residue" evidence="12">
    <location>
        <position position="1"/>
    </location>
</feature>
<protein>
    <recommendedName>
        <fullName evidence="9">Dof zinc finger protein</fullName>
    </recommendedName>
</protein>
<reference evidence="12" key="1">
    <citation type="submission" date="2009-05" db="EMBL/GenBank/DDBJ databases">
        <authorList>
            <person name="Huang M."/>
            <person name="He Q."/>
            <person name="Zhang L."/>
            <person name="Cui S."/>
            <person name="Wang M."/>
            <person name="Zhou Y."/>
        </authorList>
    </citation>
    <scope>NUCLEOTIDE SEQUENCE</scope>
</reference>
<feature type="region of interest" description="Disordered" evidence="10">
    <location>
        <begin position="69"/>
        <end position="97"/>
    </location>
</feature>
<keyword evidence="2 8" id="KW-0863">Zinc-finger</keyword>
<keyword evidence="6 9" id="KW-0804">Transcription</keyword>
<dbReference type="GO" id="GO:0003700">
    <property type="term" value="F:DNA-binding transcription factor activity"/>
    <property type="evidence" value="ECO:0007669"/>
    <property type="project" value="UniProtKB-UniRule"/>
</dbReference>
<proteinExistence type="evidence at transcript level"/>
<accession>D6MK75</accession>
<feature type="domain" description="Dof-type" evidence="11">
    <location>
        <begin position="14"/>
        <end position="68"/>
    </location>
</feature>
<evidence type="ECO:0000256" key="5">
    <source>
        <dbReference type="ARBA" id="ARBA00023125"/>
    </source>
</evidence>
<comment type="subcellular location">
    <subcellularLocation>
        <location evidence="8 9">Nucleus</location>
    </subcellularLocation>
</comment>
<feature type="non-terminal residue" evidence="12">
    <location>
        <position position="207"/>
    </location>
</feature>
<evidence type="ECO:0000259" key="11">
    <source>
        <dbReference type="PROSITE" id="PS50884"/>
    </source>
</evidence>
<evidence type="ECO:0000256" key="9">
    <source>
        <dbReference type="RuleBase" id="RU369094"/>
    </source>
</evidence>
<dbReference type="PROSITE" id="PS50884">
    <property type="entry name" value="ZF_DOF_2"/>
    <property type="match status" value="1"/>
</dbReference>
<dbReference type="Pfam" id="PF02701">
    <property type="entry name" value="Zn_ribbon_Dof"/>
    <property type="match status" value="1"/>
</dbReference>
<evidence type="ECO:0000256" key="1">
    <source>
        <dbReference type="ARBA" id="ARBA00022723"/>
    </source>
</evidence>
<name>D6MK75_9ASPA</name>
<keyword evidence="7 8" id="KW-0539">Nucleus</keyword>
<organism evidence="12">
    <name type="scientific">Lycoris longituba</name>
    <dbReference type="NCBI Taxonomy" id="272140"/>
    <lineage>
        <taxon>Eukaryota</taxon>
        <taxon>Viridiplantae</taxon>
        <taxon>Streptophyta</taxon>
        <taxon>Embryophyta</taxon>
        <taxon>Tracheophyta</taxon>
        <taxon>Spermatophyta</taxon>
        <taxon>Magnoliopsida</taxon>
        <taxon>Liliopsida</taxon>
        <taxon>Asparagales</taxon>
        <taxon>Amaryllidaceae</taxon>
        <taxon>Amaryllidoideae</taxon>
        <taxon>Lycoris</taxon>
    </lineage>
</organism>
<dbReference type="PROSITE" id="PS01361">
    <property type="entry name" value="ZF_DOF_1"/>
    <property type="match status" value="1"/>
</dbReference>
<keyword evidence="4 9" id="KW-0805">Transcription regulation</keyword>
<keyword evidence="3 9" id="KW-0862">Zinc</keyword>
<evidence type="ECO:0000256" key="3">
    <source>
        <dbReference type="ARBA" id="ARBA00022833"/>
    </source>
</evidence>
<reference evidence="12" key="2">
    <citation type="journal article" date="2010" name="Genomics">
        <title>Analysis of floral transcription factors from Lycoris longituba.</title>
        <authorList>
            <person name="He Q.L."/>
            <person name="Cui S.J."/>
            <person name="Gu J.L."/>
            <person name="Zhang H."/>
            <person name="Wang M.X."/>
            <person name="Zhou Y."/>
            <person name="Zhang L."/>
            <person name="Huang M.R."/>
        </authorList>
    </citation>
    <scope>NUCLEOTIDE SEQUENCE</scope>
</reference>
<dbReference type="PANTHER" id="PTHR31992:SF141">
    <property type="entry name" value="DOF ZINC FINGER PROTEIN DOF1.4"/>
    <property type="match status" value="1"/>
</dbReference>
<keyword evidence="1 9" id="KW-0479">Metal-binding</keyword>
<feature type="compositionally biased region" description="Low complexity" evidence="10">
    <location>
        <begin position="88"/>
        <end position="97"/>
    </location>
</feature>
<dbReference type="GO" id="GO:0003677">
    <property type="term" value="F:DNA binding"/>
    <property type="evidence" value="ECO:0007669"/>
    <property type="project" value="UniProtKB-UniRule"/>
</dbReference>
<dbReference type="GO" id="GO:0008270">
    <property type="term" value="F:zinc ion binding"/>
    <property type="evidence" value="ECO:0007669"/>
    <property type="project" value="UniProtKB-KW"/>
</dbReference>
<evidence type="ECO:0000313" key="12">
    <source>
        <dbReference type="EMBL" id="ADG57922.1"/>
    </source>
</evidence>
<evidence type="ECO:0000256" key="2">
    <source>
        <dbReference type="ARBA" id="ARBA00022771"/>
    </source>
</evidence>
<evidence type="ECO:0000256" key="8">
    <source>
        <dbReference type="PROSITE-ProRule" id="PRU00071"/>
    </source>
</evidence>
<evidence type="ECO:0000256" key="7">
    <source>
        <dbReference type="ARBA" id="ARBA00023242"/>
    </source>
</evidence>
<evidence type="ECO:0000256" key="10">
    <source>
        <dbReference type="SAM" id="MobiDB-lite"/>
    </source>
</evidence>
<dbReference type="InterPro" id="IPR003851">
    <property type="entry name" value="Znf_Dof"/>
</dbReference>
<evidence type="ECO:0000256" key="4">
    <source>
        <dbReference type="ARBA" id="ARBA00023015"/>
    </source>
</evidence>
<dbReference type="AlphaFoldDB" id="D6MK75"/>